<dbReference type="PRINTS" id="PR01438">
    <property type="entry name" value="UNVRSLSTRESS"/>
</dbReference>
<organism evidence="3 4">
    <name type="scientific">Lyngbya aestuarii BL J</name>
    <dbReference type="NCBI Taxonomy" id="1348334"/>
    <lineage>
        <taxon>Bacteria</taxon>
        <taxon>Bacillati</taxon>
        <taxon>Cyanobacteriota</taxon>
        <taxon>Cyanophyceae</taxon>
        <taxon>Oscillatoriophycideae</taxon>
        <taxon>Oscillatoriales</taxon>
        <taxon>Microcoleaceae</taxon>
        <taxon>Lyngbya</taxon>
    </lineage>
</organism>
<comment type="similarity">
    <text evidence="1">Belongs to the universal stress protein A family.</text>
</comment>
<evidence type="ECO:0000259" key="2">
    <source>
        <dbReference type="Pfam" id="PF00582"/>
    </source>
</evidence>
<dbReference type="Proteomes" id="UP000017127">
    <property type="component" value="Unassembled WGS sequence"/>
</dbReference>
<dbReference type="RefSeq" id="WP_023068516.1">
    <property type="nucleotide sequence ID" value="NZ_AUZM01000063.1"/>
</dbReference>
<dbReference type="CDD" id="cd00293">
    <property type="entry name" value="USP-like"/>
    <property type="match status" value="1"/>
</dbReference>
<evidence type="ECO:0000256" key="1">
    <source>
        <dbReference type="ARBA" id="ARBA00008791"/>
    </source>
</evidence>
<dbReference type="EMBL" id="AUZM01000063">
    <property type="protein sequence ID" value="ERT05252.1"/>
    <property type="molecule type" value="Genomic_DNA"/>
</dbReference>
<reference evidence="3 4" key="1">
    <citation type="journal article" date="2013" name="Front. Microbiol.">
        <title>Comparative genomic analyses of the cyanobacterium, Lyngbya aestuarii BL J, a powerful hydrogen producer.</title>
        <authorList>
            <person name="Kothari A."/>
            <person name="Vaughn M."/>
            <person name="Garcia-Pichel F."/>
        </authorList>
    </citation>
    <scope>NUCLEOTIDE SEQUENCE [LARGE SCALE GENOMIC DNA]</scope>
    <source>
        <strain evidence="3 4">BL J</strain>
    </source>
</reference>
<dbReference type="InterPro" id="IPR006016">
    <property type="entry name" value="UspA"/>
</dbReference>
<keyword evidence="4" id="KW-1185">Reference proteome</keyword>
<dbReference type="PANTHER" id="PTHR46268:SF8">
    <property type="entry name" value="UNIVERSAL STRESS PROTEIN SLL1388"/>
    <property type="match status" value="1"/>
</dbReference>
<sequence length="178" mass="19926">MAFQKILVALDCSSLEAATVFQEALKLAKTEGSKLMLFHCISWENEETINPLVGIGALGNINLHKTLQNFCQESWVEEIDKVRHSLQAYRDQAISQGVSVEYKYQVGNPSGSICEQAEDWGADLVMIGRRNRFKWSELFSRRVSSYVLNNASCSVFMIQTGIYCAENLSVSNAQAIFS</sequence>
<evidence type="ECO:0000313" key="4">
    <source>
        <dbReference type="Proteomes" id="UP000017127"/>
    </source>
</evidence>
<accession>U7QDF6</accession>
<proteinExistence type="inferred from homology"/>
<dbReference type="OrthoDB" id="516822at2"/>
<dbReference type="PANTHER" id="PTHR46268">
    <property type="entry name" value="STRESS RESPONSE PROTEIN NHAX"/>
    <property type="match status" value="1"/>
</dbReference>
<dbReference type="InterPro" id="IPR006015">
    <property type="entry name" value="Universal_stress_UspA"/>
</dbReference>
<dbReference type="Pfam" id="PF00582">
    <property type="entry name" value="Usp"/>
    <property type="match status" value="1"/>
</dbReference>
<feature type="domain" description="UspA" evidence="2">
    <location>
        <begin position="3"/>
        <end position="158"/>
    </location>
</feature>
<dbReference type="SUPFAM" id="SSF52402">
    <property type="entry name" value="Adenine nucleotide alpha hydrolases-like"/>
    <property type="match status" value="1"/>
</dbReference>
<protein>
    <submittedName>
        <fullName evidence="3">Universal stress family protein</fullName>
    </submittedName>
</protein>
<gene>
    <name evidence="3" type="ORF">M595_4798</name>
</gene>
<dbReference type="InterPro" id="IPR014729">
    <property type="entry name" value="Rossmann-like_a/b/a_fold"/>
</dbReference>
<evidence type="ECO:0000313" key="3">
    <source>
        <dbReference type="EMBL" id="ERT05252.1"/>
    </source>
</evidence>
<dbReference type="Gene3D" id="3.40.50.620">
    <property type="entry name" value="HUPs"/>
    <property type="match status" value="1"/>
</dbReference>
<name>U7QDF6_9CYAN</name>
<comment type="caution">
    <text evidence="3">The sequence shown here is derived from an EMBL/GenBank/DDBJ whole genome shotgun (WGS) entry which is preliminary data.</text>
</comment>
<dbReference type="AlphaFoldDB" id="U7QDF6"/>